<keyword evidence="1" id="KW-0677">Repeat</keyword>
<dbReference type="SMART" id="SM00015">
    <property type="entry name" value="IQ"/>
    <property type="match status" value="2"/>
</dbReference>
<feature type="non-terminal residue" evidence="4">
    <location>
        <position position="639"/>
    </location>
</feature>
<proteinExistence type="predicted"/>
<evidence type="ECO:0000313" key="4">
    <source>
        <dbReference type="EMBL" id="ONM38759.1"/>
    </source>
</evidence>
<dbReference type="Gene3D" id="1.20.5.340">
    <property type="match status" value="1"/>
</dbReference>
<reference evidence="4" key="1">
    <citation type="submission" date="2015-12" db="EMBL/GenBank/DDBJ databases">
        <title>Update maize B73 reference genome by single molecule sequencing technologies.</title>
        <authorList>
            <consortium name="Maize Genome Sequencing Project"/>
            <person name="Ware D."/>
        </authorList>
    </citation>
    <scope>NUCLEOTIDE SEQUENCE [LARGE SCALE GENOMIC DNA]</scope>
    <source>
        <tissue evidence="4">Seedling</tissue>
    </source>
</reference>
<dbReference type="AlphaFoldDB" id="A0A1D6NE52"/>
<dbReference type="PROSITE" id="PS50096">
    <property type="entry name" value="IQ"/>
    <property type="match status" value="1"/>
</dbReference>
<feature type="coiled-coil region" evidence="3">
    <location>
        <begin position="58"/>
        <end position="249"/>
    </location>
</feature>
<accession>A0A1D6NE52</accession>
<evidence type="ECO:0000256" key="3">
    <source>
        <dbReference type="SAM" id="Coils"/>
    </source>
</evidence>
<sequence>MAARNEFTFRKKNKASVHIQSQWRCHRDYSNYMNLKRAALTYQCAWRRRVARKELRKLKLAARDTQALKVAKEKLEERVEELTSRLDREKKLRADLEKSKADEVSKLKEALHEMEQRVEEVKAMQEQESAKKAVEEALAQEREKISLLTTEIEGLKVLLVAEREENDKMKKAHANALETNEELNKEVSDADEKIKQFSDTVRRLEGTVSEHEGLLLTERQQNEAANAALAESQARNEALVSKLEDAVKQNDLLHEADQRFQEATKNLESSLTFEKQRHEANLIELAEAREKIEELQREVGDTDEKFTLLQTSIQSVEERLREKDALLTTERLESEATKKSLNESEDRNQDLLLKIEIAQKDIAHFQETVRRHEENMAALETSLRSERQQNDAIMKQLAESQGEIGELQRKLEDADARNGLLQDSLQRLEESTADKDSLLAIERHENSETKKELVGSQKKIAELLTEVQDTRANVAELEDLIRRLEGKLAITEALLLTEKEQNASTLKLLAEAQLRIEELIKKLEGSDRKSDSLQDTITRLEQDVTAKEALLLTEKEAHDATRKTLTEAQEESGELLKKIHDNDKHILQLQFTIQRLEETTVANENLLLREREQNDITTKAHNESQEKYEELLSKFVDVD</sequence>
<name>A0A1D6NE52_MAIZE</name>
<organism evidence="4">
    <name type="scientific">Zea mays</name>
    <name type="common">Maize</name>
    <dbReference type="NCBI Taxonomy" id="4577"/>
    <lineage>
        <taxon>Eukaryota</taxon>
        <taxon>Viridiplantae</taxon>
        <taxon>Streptophyta</taxon>
        <taxon>Embryophyta</taxon>
        <taxon>Tracheophyta</taxon>
        <taxon>Spermatophyta</taxon>
        <taxon>Magnoliopsida</taxon>
        <taxon>Liliopsida</taxon>
        <taxon>Poales</taxon>
        <taxon>Poaceae</taxon>
        <taxon>PACMAD clade</taxon>
        <taxon>Panicoideae</taxon>
        <taxon>Andropogonodae</taxon>
        <taxon>Andropogoneae</taxon>
        <taxon>Tripsacinae</taxon>
        <taxon>Zea</taxon>
    </lineage>
</organism>
<gene>
    <name evidence="4" type="ORF">ZEAMMB73_Zm00001d043667</name>
</gene>
<dbReference type="SUPFAM" id="SSF52540">
    <property type="entry name" value="P-loop containing nucleoside triphosphate hydrolases"/>
    <property type="match status" value="1"/>
</dbReference>
<keyword evidence="2 3" id="KW-0175">Coiled coil</keyword>
<dbReference type="SUPFAM" id="SSF57997">
    <property type="entry name" value="Tropomyosin"/>
    <property type="match status" value="1"/>
</dbReference>
<feature type="coiled-coil region" evidence="3">
    <location>
        <begin position="275"/>
        <end position="305"/>
    </location>
</feature>
<evidence type="ECO:0000256" key="2">
    <source>
        <dbReference type="ARBA" id="ARBA00023054"/>
    </source>
</evidence>
<dbReference type="EMBL" id="CM007649">
    <property type="protein sequence ID" value="ONM38759.1"/>
    <property type="molecule type" value="Genomic_DNA"/>
</dbReference>
<protein>
    <submittedName>
        <fullName evidence="4">Myosin family protein with Dil domain</fullName>
    </submittedName>
</protein>
<dbReference type="InterPro" id="IPR027417">
    <property type="entry name" value="P-loop_NTPase"/>
</dbReference>
<evidence type="ECO:0000256" key="1">
    <source>
        <dbReference type="ARBA" id="ARBA00022737"/>
    </source>
</evidence>
<dbReference type="InterPro" id="IPR000048">
    <property type="entry name" value="IQ_motif_EF-hand-BS"/>
</dbReference>
<dbReference type="Gene3D" id="1.20.5.190">
    <property type="match status" value="1"/>
</dbReference>
<feature type="coiled-coil region" evidence="3">
    <location>
        <begin position="341"/>
        <end position="543"/>
    </location>
</feature>
<dbReference type="FunFam" id="1.20.5.190:FF:000001">
    <property type="entry name" value="unconventional myosin-Va"/>
    <property type="match status" value="1"/>
</dbReference>